<evidence type="ECO:0000313" key="3">
    <source>
        <dbReference type="Proteomes" id="UP001221597"/>
    </source>
</evidence>
<reference evidence="2 3" key="1">
    <citation type="submission" date="2023-04" db="EMBL/GenBank/DDBJ databases">
        <title>Genome sequence of Halobacillus naozhouensis KACC 21980.</title>
        <authorList>
            <person name="Kim S."/>
            <person name="Heo J."/>
            <person name="Kwon S.-W."/>
        </authorList>
    </citation>
    <scope>NUCLEOTIDE SEQUENCE [LARGE SCALE GENOMIC DNA]</scope>
    <source>
        <strain evidence="2 3">KCTC 13234</strain>
    </source>
</reference>
<keyword evidence="3" id="KW-1185">Reference proteome</keyword>
<accession>A0ABY8J6M0</accession>
<keyword evidence="1" id="KW-0812">Transmembrane</keyword>
<dbReference type="EMBL" id="CP121671">
    <property type="protein sequence ID" value="WFT76415.1"/>
    <property type="molecule type" value="Genomic_DNA"/>
</dbReference>
<sequence length="55" mass="6479">MSDFILIFLLTLVSVFVIHFFYHRLVINRGRMLTKNSAVVLLIQSLVITILLEWM</sequence>
<feature type="transmembrane region" description="Helical" evidence="1">
    <location>
        <begin position="37"/>
        <end position="54"/>
    </location>
</feature>
<evidence type="ECO:0000256" key="1">
    <source>
        <dbReference type="SAM" id="Phobius"/>
    </source>
</evidence>
<dbReference type="RefSeq" id="WP_283078369.1">
    <property type="nucleotide sequence ID" value="NZ_CP121671.1"/>
</dbReference>
<proteinExistence type="predicted"/>
<gene>
    <name evidence="2" type="ORF">P9989_08650</name>
</gene>
<organism evidence="2 3">
    <name type="scientific">Halobacillus naozhouensis</name>
    <dbReference type="NCBI Taxonomy" id="554880"/>
    <lineage>
        <taxon>Bacteria</taxon>
        <taxon>Bacillati</taxon>
        <taxon>Bacillota</taxon>
        <taxon>Bacilli</taxon>
        <taxon>Bacillales</taxon>
        <taxon>Bacillaceae</taxon>
        <taxon>Halobacillus</taxon>
    </lineage>
</organism>
<feature type="transmembrane region" description="Helical" evidence="1">
    <location>
        <begin position="6"/>
        <end position="25"/>
    </location>
</feature>
<evidence type="ECO:0000313" key="2">
    <source>
        <dbReference type="EMBL" id="WFT76415.1"/>
    </source>
</evidence>
<name>A0ABY8J6M0_9BACI</name>
<dbReference type="Proteomes" id="UP001221597">
    <property type="component" value="Chromosome"/>
</dbReference>
<keyword evidence="1" id="KW-1133">Transmembrane helix</keyword>
<keyword evidence="1" id="KW-0472">Membrane</keyword>
<protein>
    <submittedName>
        <fullName evidence="2">Uncharacterized protein</fullName>
    </submittedName>
</protein>